<keyword evidence="4" id="KW-1185">Reference proteome</keyword>
<dbReference type="GO" id="GO:0016567">
    <property type="term" value="P:protein ubiquitination"/>
    <property type="evidence" value="ECO:0007669"/>
    <property type="project" value="UniProtKB-UniPathway"/>
</dbReference>
<dbReference type="Gene3D" id="1.10.750.20">
    <property type="entry name" value="SOCS box"/>
    <property type="match status" value="1"/>
</dbReference>
<dbReference type="SUPFAM" id="SSF158235">
    <property type="entry name" value="SOCS box-like"/>
    <property type="match status" value="1"/>
</dbReference>
<proteinExistence type="predicted"/>
<dbReference type="PROSITE" id="PS50225">
    <property type="entry name" value="SOCS"/>
    <property type="match status" value="1"/>
</dbReference>
<evidence type="ECO:0000313" key="4">
    <source>
        <dbReference type="Proteomes" id="UP000472261"/>
    </source>
</evidence>
<protein>
    <recommendedName>
        <fullName evidence="2">SOCS box domain-containing protein</fullName>
    </recommendedName>
</protein>
<dbReference type="FunFam" id="1.10.750.20:FF:000001">
    <property type="entry name" value="Ankyrin repeat and SOCS box containing 1"/>
    <property type="match status" value="1"/>
</dbReference>
<dbReference type="InterPro" id="IPR001496">
    <property type="entry name" value="SOCS_box"/>
</dbReference>
<reference evidence="3" key="2">
    <citation type="submission" date="2025-09" db="UniProtKB">
        <authorList>
            <consortium name="Ensembl"/>
        </authorList>
    </citation>
    <scope>IDENTIFICATION</scope>
</reference>
<organism evidence="3 4">
    <name type="scientific">Phasianus colchicus</name>
    <name type="common">Common pheasant</name>
    <dbReference type="NCBI Taxonomy" id="9054"/>
    <lineage>
        <taxon>Eukaryota</taxon>
        <taxon>Metazoa</taxon>
        <taxon>Chordata</taxon>
        <taxon>Craniata</taxon>
        <taxon>Vertebrata</taxon>
        <taxon>Euteleostomi</taxon>
        <taxon>Archelosauria</taxon>
        <taxon>Archosauria</taxon>
        <taxon>Dinosauria</taxon>
        <taxon>Saurischia</taxon>
        <taxon>Theropoda</taxon>
        <taxon>Coelurosauria</taxon>
        <taxon>Aves</taxon>
        <taxon>Neognathae</taxon>
        <taxon>Galloanserae</taxon>
        <taxon>Galliformes</taxon>
        <taxon>Phasianidae</taxon>
        <taxon>Phasianinae</taxon>
        <taxon>Phasianus</taxon>
    </lineage>
</organism>
<dbReference type="InterPro" id="IPR036036">
    <property type="entry name" value="SOCS_box-like_dom_sf"/>
</dbReference>
<comment type="pathway">
    <text evidence="1">Protein modification; protein ubiquitination.</text>
</comment>
<dbReference type="SMART" id="SM00969">
    <property type="entry name" value="SOCS_box"/>
    <property type="match status" value="1"/>
</dbReference>
<evidence type="ECO:0000313" key="3">
    <source>
        <dbReference type="Ensembl" id="ENSPCLP00000018365.1"/>
    </source>
</evidence>
<feature type="domain" description="SOCS box" evidence="2">
    <location>
        <begin position="29"/>
        <end position="82"/>
    </location>
</feature>
<evidence type="ECO:0000259" key="2">
    <source>
        <dbReference type="PROSITE" id="PS50225"/>
    </source>
</evidence>
<dbReference type="Pfam" id="PF07525">
    <property type="entry name" value="SOCS_box"/>
    <property type="match status" value="1"/>
</dbReference>
<dbReference type="UniPathway" id="UPA00143"/>
<dbReference type="GO" id="GO:0035556">
    <property type="term" value="P:intracellular signal transduction"/>
    <property type="evidence" value="ECO:0007669"/>
    <property type="project" value="InterPro"/>
</dbReference>
<evidence type="ECO:0000256" key="1">
    <source>
        <dbReference type="ARBA" id="ARBA00004906"/>
    </source>
</evidence>
<dbReference type="Proteomes" id="UP000472261">
    <property type="component" value="Unplaced"/>
</dbReference>
<dbReference type="AlphaFoldDB" id="A0A669QEZ8"/>
<sequence>MDVTFRRPQLTFRRQGPPTKKCPHLHCQLLNKVWEGVDPGGSSPSIRSLQHLCRSTIRKKFGSRCHCLIPSLPVPKPLLDYLLLEPEGVLL</sequence>
<reference evidence="3" key="1">
    <citation type="submission" date="2025-08" db="UniProtKB">
        <authorList>
            <consortium name="Ensembl"/>
        </authorList>
    </citation>
    <scope>IDENTIFICATION</scope>
</reference>
<name>A0A669QEZ8_PHACC</name>
<accession>A0A669QEZ8</accession>
<dbReference type="Ensembl" id="ENSPCLT00000024489.1">
    <property type="protein sequence ID" value="ENSPCLP00000018365.1"/>
    <property type="gene ID" value="ENSPCLG00000015389.1"/>
</dbReference>
<dbReference type="CDD" id="cd03723">
    <property type="entry name" value="SOCS_ASB4_ASB18"/>
    <property type="match status" value="1"/>
</dbReference>